<dbReference type="GO" id="GO:0052381">
    <property type="term" value="F:tRNA dimethylallyltransferase activity"/>
    <property type="evidence" value="ECO:0007669"/>
    <property type="project" value="UniProtKB-UniRule"/>
</dbReference>
<evidence type="ECO:0000313" key="14">
    <source>
        <dbReference type="EMBL" id="SFI75917.1"/>
    </source>
</evidence>
<dbReference type="EC" id="2.5.1.75" evidence="10"/>
<dbReference type="InterPro" id="IPR039657">
    <property type="entry name" value="Dimethylallyltransferase"/>
</dbReference>
<comment type="similarity">
    <text evidence="3 10 13">Belongs to the IPP transferase family.</text>
</comment>
<keyword evidence="8 10" id="KW-0460">Magnesium</keyword>
<dbReference type="NCBIfam" id="TIGR00174">
    <property type="entry name" value="miaA"/>
    <property type="match status" value="1"/>
</dbReference>
<evidence type="ECO:0000256" key="5">
    <source>
        <dbReference type="ARBA" id="ARBA00022694"/>
    </source>
</evidence>
<dbReference type="STRING" id="588602.SAMN04487991_0798"/>
<protein>
    <recommendedName>
        <fullName evidence="10">tRNA dimethylallyltransferase</fullName>
        <ecNumber evidence="10">2.5.1.75</ecNumber>
    </recommendedName>
    <alternativeName>
        <fullName evidence="10">Dimethylallyl diphosphate:tRNA dimethylallyltransferase</fullName>
        <shortName evidence="10">DMAPP:tRNA dimethylallyltransferase</shortName>
        <shortName evidence="10">DMATase</shortName>
    </alternativeName>
    <alternativeName>
        <fullName evidence="10">Isopentenyl-diphosphate:tRNA isopentenyltransferase</fullName>
        <shortName evidence="10">IPP transferase</shortName>
        <shortName evidence="10">IPPT</shortName>
        <shortName evidence="10">IPTase</shortName>
    </alternativeName>
</protein>
<dbReference type="Gene3D" id="3.40.50.300">
    <property type="entry name" value="P-loop containing nucleotide triphosphate hydrolases"/>
    <property type="match status" value="1"/>
</dbReference>
<keyword evidence="6 10" id="KW-0547">Nucleotide-binding</keyword>
<comment type="subunit">
    <text evidence="10">Monomer.</text>
</comment>
<dbReference type="SUPFAM" id="SSF52540">
    <property type="entry name" value="P-loop containing nucleoside triphosphate hydrolases"/>
    <property type="match status" value="2"/>
</dbReference>
<evidence type="ECO:0000256" key="10">
    <source>
        <dbReference type="HAMAP-Rule" id="MF_00185"/>
    </source>
</evidence>
<evidence type="ECO:0000256" key="7">
    <source>
        <dbReference type="ARBA" id="ARBA00022840"/>
    </source>
</evidence>
<dbReference type="EMBL" id="FORH01000001">
    <property type="protein sequence ID" value="SFI75917.1"/>
    <property type="molecule type" value="Genomic_DNA"/>
</dbReference>
<feature type="binding site" evidence="10">
    <location>
        <begin position="60"/>
        <end position="67"/>
    </location>
    <ligand>
        <name>ATP</name>
        <dbReference type="ChEBI" id="CHEBI:30616"/>
    </ligand>
</feature>
<dbReference type="Gene3D" id="1.10.20.140">
    <property type="match status" value="1"/>
</dbReference>
<reference evidence="15" key="1">
    <citation type="submission" date="2016-10" db="EMBL/GenBank/DDBJ databases">
        <authorList>
            <person name="Varghese N."/>
            <person name="Submissions S."/>
        </authorList>
    </citation>
    <scope>NUCLEOTIDE SEQUENCE [LARGE SCALE GENOMIC DNA]</scope>
    <source>
        <strain evidence="15">DSM 26471</strain>
    </source>
</reference>
<dbReference type="AlphaFoldDB" id="A0A1I3KTY5"/>
<dbReference type="PANTHER" id="PTHR11088:SF60">
    <property type="entry name" value="TRNA DIMETHYLALLYLTRANSFERASE"/>
    <property type="match status" value="1"/>
</dbReference>
<evidence type="ECO:0000256" key="13">
    <source>
        <dbReference type="RuleBase" id="RU003785"/>
    </source>
</evidence>
<sequence length="338" mass="36734">MIENAPGINAQRAKYTRDSAGIFPLSPLDKPAPLCHRSLMTLPFDISPLLAPERPVLIAGPTASGKSALALAIAEAQGGVIVNADALQVFANWRVLTARPSEADEARAKHVLYGHVPGDASYSVGHWLRDVTPFLTGPVRPIIVGGTGLYFSALTEGLVEIPETPPNIRAEGDRRRAEDGGHQGLLAELDAEDPLTAGKIDRLNPMRVQRAWEVLRATGRGLADWQADTPPPLLPLANCTPLVMQADKDWLNARIARRFEMMLAQGALAEAEVNLPTWDPAAPSSKAIGAPELIAYLREEMSLSEAKEAATVATRQYAKRQRTWFRARMKAYHKISLP</sequence>
<evidence type="ECO:0000256" key="12">
    <source>
        <dbReference type="RuleBase" id="RU003784"/>
    </source>
</evidence>
<dbReference type="InterPro" id="IPR018022">
    <property type="entry name" value="IPT"/>
</dbReference>
<comment type="catalytic activity">
    <reaction evidence="9 10 11">
        <text>adenosine(37) in tRNA + dimethylallyl diphosphate = N(6)-dimethylallyladenosine(37) in tRNA + diphosphate</text>
        <dbReference type="Rhea" id="RHEA:26482"/>
        <dbReference type="Rhea" id="RHEA-COMP:10162"/>
        <dbReference type="Rhea" id="RHEA-COMP:10375"/>
        <dbReference type="ChEBI" id="CHEBI:33019"/>
        <dbReference type="ChEBI" id="CHEBI:57623"/>
        <dbReference type="ChEBI" id="CHEBI:74411"/>
        <dbReference type="ChEBI" id="CHEBI:74415"/>
        <dbReference type="EC" id="2.5.1.75"/>
    </reaction>
</comment>
<keyword evidence="4 10" id="KW-0808">Transferase</keyword>
<evidence type="ECO:0000256" key="3">
    <source>
        <dbReference type="ARBA" id="ARBA00005842"/>
    </source>
</evidence>
<dbReference type="Pfam" id="PF01715">
    <property type="entry name" value="IPPT"/>
    <property type="match status" value="1"/>
</dbReference>
<proteinExistence type="inferred from homology"/>
<keyword evidence="5 10" id="KW-0819">tRNA processing</keyword>
<dbReference type="HAMAP" id="MF_00185">
    <property type="entry name" value="IPP_trans"/>
    <property type="match status" value="1"/>
</dbReference>
<keyword evidence="15" id="KW-1185">Reference proteome</keyword>
<feature type="binding site" evidence="10">
    <location>
        <begin position="62"/>
        <end position="67"/>
    </location>
    <ligand>
        <name>substrate</name>
    </ligand>
</feature>
<dbReference type="GO" id="GO:0005524">
    <property type="term" value="F:ATP binding"/>
    <property type="evidence" value="ECO:0007669"/>
    <property type="project" value="UniProtKB-UniRule"/>
</dbReference>
<feature type="site" description="Interaction with substrate tRNA" evidence="10">
    <location>
        <position position="147"/>
    </location>
</feature>
<keyword evidence="7 10" id="KW-0067">ATP-binding</keyword>
<dbReference type="InterPro" id="IPR027417">
    <property type="entry name" value="P-loop_NTPase"/>
</dbReference>
<evidence type="ECO:0000256" key="1">
    <source>
        <dbReference type="ARBA" id="ARBA00001946"/>
    </source>
</evidence>
<gene>
    <name evidence="10" type="primary">miaA</name>
    <name evidence="14" type="ORF">SAMN04487991_0798</name>
</gene>
<evidence type="ECO:0000256" key="6">
    <source>
        <dbReference type="ARBA" id="ARBA00022741"/>
    </source>
</evidence>
<accession>A0A1I3KTY5</accession>
<dbReference type="GO" id="GO:0006400">
    <property type="term" value="P:tRNA modification"/>
    <property type="evidence" value="ECO:0007669"/>
    <property type="project" value="TreeGrafter"/>
</dbReference>
<comment type="cofactor">
    <cofactor evidence="1 10">
        <name>Mg(2+)</name>
        <dbReference type="ChEBI" id="CHEBI:18420"/>
    </cofactor>
</comment>
<evidence type="ECO:0000256" key="8">
    <source>
        <dbReference type="ARBA" id="ARBA00022842"/>
    </source>
</evidence>
<dbReference type="PANTHER" id="PTHR11088">
    <property type="entry name" value="TRNA DIMETHYLALLYLTRANSFERASE"/>
    <property type="match status" value="1"/>
</dbReference>
<feature type="site" description="Interaction with substrate tRNA" evidence="10">
    <location>
        <position position="169"/>
    </location>
</feature>
<dbReference type="Proteomes" id="UP000199630">
    <property type="component" value="Unassembled WGS sequence"/>
</dbReference>
<evidence type="ECO:0000313" key="15">
    <source>
        <dbReference type="Proteomes" id="UP000199630"/>
    </source>
</evidence>
<evidence type="ECO:0000256" key="11">
    <source>
        <dbReference type="RuleBase" id="RU003783"/>
    </source>
</evidence>
<evidence type="ECO:0000256" key="2">
    <source>
        <dbReference type="ARBA" id="ARBA00003213"/>
    </source>
</evidence>
<name>A0A1I3KTY5_9RHOB</name>
<organism evidence="14 15">
    <name type="scientific">Celeribacter neptunius</name>
    <dbReference type="NCBI Taxonomy" id="588602"/>
    <lineage>
        <taxon>Bacteria</taxon>
        <taxon>Pseudomonadati</taxon>
        <taxon>Pseudomonadota</taxon>
        <taxon>Alphaproteobacteria</taxon>
        <taxon>Rhodobacterales</taxon>
        <taxon>Roseobacteraceae</taxon>
        <taxon>Celeribacter</taxon>
    </lineage>
</organism>
<comment type="function">
    <text evidence="2 10 12">Catalyzes the transfer of a dimethylallyl group onto the adenine at position 37 in tRNAs that read codons beginning with uridine, leading to the formation of N6-(dimethylallyl)adenosine (i(6)A).</text>
</comment>
<evidence type="ECO:0000256" key="9">
    <source>
        <dbReference type="ARBA" id="ARBA00049563"/>
    </source>
</evidence>
<comment type="caution">
    <text evidence="10">Lacks conserved residue(s) required for the propagation of feature annotation.</text>
</comment>
<evidence type="ECO:0000256" key="4">
    <source>
        <dbReference type="ARBA" id="ARBA00022679"/>
    </source>
</evidence>